<dbReference type="Proteomes" id="UP000070513">
    <property type="component" value="Unassembled WGS sequence"/>
</dbReference>
<dbReference type="InterPro" id="IPR011463">
    <property type="entry name" value="DUF1569"/>
</dbReference>
<sequence length="149" mass="17763">MKTIFDRNVRQELITRIGNLSEDDTAQWGKMNLFQMMKHCTVWNDWVLGKNKHTYKQEFLGWLFGKMALKGMVKDETPIKKNMPAGSFAIKEIRGDTEREKQIWINQISAYENFSNPDFIHDFFGKMKKEEIGIFVYKHMDHHLRQFKA</sequence>
<comment type="caution">
    <text evidence="1">The sequence shown here is derived from an EMBL/GenBank/DDBJ whole genome shotgun (WGS) entry which is preliminary data.</text>
</comment>
<name>A0A135W8R5_9FLAO</name>
<protein>
    <recommendedName>
        <fullName evidence="3">DinB-like domain-containing protein</fullName>
    </recommendedName>
</protein>
<dbReference type="Pfam" id="PF07606">
    <property type="entry name" value="DUF1569"/>
    <property type="match status" value="1"/>
</dbReference>
<dbReference type="RefSeq" id="WP_062652436.1">
    <property type="nucleotide sequence ID" value="NZ_LPUR01000016.1"/>
</dbReference>
<accession>A0A135W8R5</accession>
<dbReference type="OrthoDB" id="2599194at2"/>
<evidence type="ECO:0008006" key="3">
    <source>
        <dbReference type="Google" id="ProtNLM"/>
    </source>
</evidence>
<evidence type="ECO:0000313" key="2">
    <source>
        <dbReference type="Proteomes" id="UP000070513"/>
    </source>
</evidence>
<proteinExistence type="predicted"/>
<dbReference type="AlphaFoldDB" id="A0A135W8R5"/>
<dbReference type="Gene3D" id="1.20.120.450">
    <property type="entry name" value="dinb family like domain"/>
    <property type="match status" value="1"/>
</dbReference>
<evidence type="ECO:0000313" key="1">
    <source>
        <dbReference type="EMBL" id="KXH81257.1"/>
    </source>
</evidence>
<dbReference type="EMBL" id="LPUR01000016">
    <property type="protein sequence ID" value="KXH81257.1"/>
    <property type="molecule type" value="Genomic_DNA"/>
</dbReference>
<reference evidence="1 2" key="2">
    <citation type="journal article" date="2016" name="Genome Announc.">
        <title>Draft Genome Sequence of a Biocontrol Rhizobacterium, Chryseobacterium kwangjuense Strain KJ1R5, Isolated from Pepper (Capsicum annuum).</title>
        <authorList>
            <person name="Jeong J.J."/>
            <person name="Park H."/>
            <person name="Park B.H."/>
            <person name="Mannaa M."/>
            <person name="Sang M.K."/>
            <person name="Choi I.G."/>
            <person name="Kim K.D."/>
        </authorList>
    </citation>
    <scope>NUCLEOTIDE SEQUENCE [LARGE SCALE GENOMIC DNA]</scope>
    <source>
        <strain evidence="1 2">KJ1R5</strain>
    </source>
</reference>
<organism evidence="1 2">
    <name type="scientific">Chryseobacterium kwangjuense</name>
    <dbReference type="NCBI Taxonomy" id="267125"/>
    <lineage>
        <taxon>Bacteria</taxon>
        <taxon>Pseudomonadati</taxon>
        <taxon>Bacteroidota</taxon>
        <taxon>Flavobacteriia</taxon>
        <taxon>Flavobacteriales</taxon>
        <taxon>Weeksellaceae</taxon>
        <taxon>Chryseobacterium group</taxon>
        <taxon>Chryseobacterium</taxon>
    </lineage>
</organism>
<gene>
    <name evidence="1" type="ORF">AU378_16225</name>
</gene>
<dbReference type="InterPro" id="IPR034660">
    <property type="entry name" value="DinB/YfiT-like"/>
</dbReference>
<reference evidence="2" key="1">
    <citation type="submission" date="2015-12" db="EMBL/GenBank/DDBJ databases">
        <title>Genome sequence of a biocontrol rhizobacterium Chryseobacterium kwangjuense strain KJ1R5 isolated from pepper (Capsicum annuum L.).</title>
        <authorList>
            <person name="Jeong J.-J."/>
            <person name="Park H."/>
            <person name="Mannaa M."/>
            <person name="Sang M.K."/>
            <person name="Choi I.-G."/>
            <person name="Kim K.D."/>
        </authorList>
    </citation>
    <scope>NUCLEOTIDE SEQUENCE [LARGE SCALE GENOMIC DNA]</scope>
    <source>
        <strain evidence="2">KJ1R5</strain>
    </source>
</reference>